<keyword evidence="7" id="KW-0482">Metalloprotease</keyword>
<sequence>MTAEQIQAYQQTIENTRVYLERILRVKPLPDRYIGYSDEFSAAMRNLTVIATNCDLYIVWMVHPSDSDDDLFQVADISYWDTTYWAYHQMTVIFNPRKIPTQASQINTRNDNFFNNLMSAILVGIQTRGHFHAKLSSNYYPNPYCFFTKNEIQYAVLTTPYAHHHGKHFFGQEWFVGDDNTCPSGVLLYPDSLRPHTAFYPEDMLVPLNLQHDGVPFLRFTEVTMANLLDSGNFEVDWRFGKPLIFGNKEYINGEYMPNWPLGPAYTTLPWYYFENPNVSLDESSFTFKSWGIASSYNGDCSDPNIASYFTEYCNAQSYYNPYGYQKFGSKYINYYLLKGQRHYCDDGTATIPGMTYYDEDECAVYNCADDYQSFTINVVTDQVAHEYLSINCSADGQQYSYIKNYAVGAQLTRTVVCPPPEAFCRTVEGYDEWYPSNPFQNVLFPTPTPFATPRITPKVTPIMTPAYTPKNTPVKTPYSTAKTTPFITPFKTQHTTPFVTVFSTPVFTHKTTPINTPFKTQFMTPHSTPHSTAAYTPKYMAKQTPFKTAHLTPKLTHFNTPKLTPHSTPHSTAQVTPHITPFYTPIATYAESASRKVYRKHKPGTYMGFAYFCQEV</sequence>
<dbReference type="STRING" id="5722.A2DWQ9"/>
<protein>
    <submittedName>
        <fullName evidence="8">Uncharacterized protein</fullName>
    </submittedName>
</protein>
<evidence type="ECO:0000256" key="5">
    <source>
        <dbReference type="ARBA" id="ARBA00022801"/>
    </source>
</evidence>
<proteinExistence type="inferred from homology"/>
<dbReference type="PANTHER" id="PTHR10942">
    <property type="entry name" value="LEISHMANOLYSIN-LIKE PEPTIDASE"/>
    <property type="match status" value="1"/>
</dbReference>
<keyword evidence="3" id="KW-0645">Protease</keyword>
<dbReference type="EMBL" id="DS113260">
    <property type="protein sequence ID" value="EAY15091.1"/>
    <property type="molecule type" value="Genomic_DNA"/>
</dbReference>
<comment type="cofactor">
    <cofactor evidence="1">
        <name>Zn(2+)</name>
        <dbReference type="ChEBI" id="CHEBI:29105"/>
    </cofactor>
</comment>
<name>A2DWQ9_TRIV3</name>
<dbReference type="AlphaFoldDB" id="A2DWQ9"/>
<keyword evidence="6" id="KW-0862">Zinc</keyword>
<dbReference type="GO" id="GO:0007155">
    <property type="term" value="P:cell adhesion"/>
    <property type="evidence" value="ECO:0007669"/>
    <property type="project" value="InterPro"/>
</dbReference>
<dbReference type="InterPro" id="IPR001577">
    <property type="entry name" value="Peptidase_M8"/>
</dbReference>
<dbReference type="GO" id="GO:0006508">
    <property type="term" value="P:proteolysis"/>
    <property type="evidence" value="ECO:0007669"/>
    <property type="project" value="UniProtKB-KW"/>
</dbReference>
<dbReference type="VEuPathDB" id="TrichDB:TVAGG3_0839920"/>
<keyword evidence="5" id="KW-0378">Hydrolase</keyword>
<organism evidence="8 9">
    <name type="scientific">Trichomonas vaginalis (strain ATCC PRA-98 / G3)</name>
    <dbReference type="NCBI Taxonomy" id="412133"/>
    <lineage>
        <taxon>Eukaryota</taxon>
        <taxon>Metamonada</taxon>
        <taxon>Parabasalia</taxon>
        <taxon>Trichomonadida</taxon>
        <taxon>Trichomonadidae</taxon>
        <taxon>Trichomonas</taxon>
    </lineage>
</organism>
<reference evidence="8" key="2">
    <citation type="journal article" date="2007" name="Science">
        <title>Draft genome sequence of the sexually transmitted pathogen Trichomonas vaginalis.</title>
        <authorList>
            <person name="Carlton J.M."/>
            <person name="Hirt R.P."/>
            <person name="Silva J.C."/>
            <person name="Delcher A.L."/>
            <person name="Schatz M."/>
            <person name="Zhao Q."/>
            <person name="Wortman J.R."/>
            <person name="Bidwell S.L."/>
            <person name="Alsmark U.C.M."/>
            <person name="Besteiro S."/>
            <person name="Sicheritz-Ponten T."/>
            <person name="Noel C.J."/>
            <person name="Dacks J.B."/>
            <person name="Foster P.G."/>
            <person name="Simillion C."/>
            <person name="Van de Peer Y."/>
            <person name="Miranda-Saavedra D."/>
            <person name="Barton G.J."/>
            <person name="Westrop G.D."/>
            <person name="Mueller S."/>
            <person name="Dessi D."/>
            <person name="Fiori P.L."/>
            <person name="Ren Q."/>
            <person name="Paulsen I."/>
            <person name="Zhang H."/>
            <person name="Bastida-Corcuera F.D."/>
            <person name="Simoes-Barbosa A."/>
            <person name="Brown M.T."/>
            <person name="Hayes R.D."/>
            <person name="Mukherjee M."/>
            <person name="Okumura C.Y."/>
            <person name="Schneider R."/>
            <person name="Smith A.J."/>
            <person name="Vanacova S."/>
            <person name="Villalvazo M."/>
            <person name="Haas B.J."/>
            <person name="Pertea M."/>
            <person name="Feldblyum T.V."/>
            <person name="Utterback T.R."/>
            <person name="Shu C.L."/>
            <person name="Osoegawa K."/>
            <person name="de Jong P.J."/>
            <person name="Hrdy I."/>
            <person name="Horvathova L."/>
            <person name="Zubacova Z."/>
            <person name="Dolezal P."/>
            <person name="Malik S.B."/>
            <person name="Logsdon J.M. Jr."/>
            <person name="Henze K."/>
            <person name="Gupta A."/>
            <person name="Wang C.C."/>
            <person name="Dunne R.L."/>
            <person name="Upcroft J.A."/>
            <person name="Upcroft P."/>
            <person name="White O."/>
            <person name="Salzberg S.L."/>
            <person name="Tang P."/>
            <person name="Chiu C.-H."/>
            <person name="Lee Y.-S."/>
            <person name="Embley T.M."/>
            <person name="Coombs G.H."/>
            <person name="Mottram J.C."/>
            <person name="Tachezy J."/>
            <person name="Fraser-Liggett C.M."/>
            <person name="Johnson P.J."/>
        </authorList>
    </citation>
    <scope>NUCLEOTIDE SEQUENCE [LARGE SCALE GENOMIC DNA]</scope>
    <source>
        <strain evidence="8">G3</strain>
    </source>
</reference>
<evidence type="ECO:0000256" key="1">
    <source>
        <dbReference type="ARBA" id="ARBA00001947"/>
    </source>
</evidence>
<reference evidence="8" key="1">
    <citation type="submission" date="2006-10" db="EMBL/GenBank/DDBJ databases">
        <authorList>
            <person name="Amadeo P."/>
            <person name="Zhao Q."/>
            <person name="Wortman J."/>
            <person name="Fraser-Liggett C."/>
            <person name="Carlton J."/>
        </authorList>
    </citation>
    <scope>NUCLEOTIDE SEQUENCE</scope>
    <source>
        <strain evidence="8">G3</strain>
    </source>
</reference>
<evidence type="ECO:0000256" key="3">
    <source>
        <dbReference type="ARBA" id="ARBA00022670"/>
    </source>
</evidence>
<dbReference type="GO" id="GO:0004222">
    <property type="term" value="F:metalloendopeptidase activity"/>
    <property type="evidence" value="ECO:0007669"/>
    <property type="project" value="InterPro"/>
</dbReference>
<evidence type="ECO:0000256" key="2">
    <source>
        <dbReference type="ARBA" id="ARBA00005860"/>
    </source>
</evidence>
<dbReference type="GO" id="GO:0008233">
    <property type="term" value="F:peptidase activity"/>
    <property type="evidence" value="ECO:0000318"/>
    <property type="project" value="GO_Central"/>
</dbReference>
<dbReference type="RefSeq" id="XP_001327314.1">
    <property type="nucleotide sequence ID" value="XM_001327279.1"/>
</dbReference>
<dbReference type="PANTHER" id="PTHR10942:SF0">
    <property type="entry name" value="LEISHMANOLYSIN-LIKE PEPTIDASE"/>
    <property type="match status" value="1"/>
</dbReference>
<gene>
    <name evidence="8" type="ORF">TVAG_392080</name>
</gene>
<dbReference type="GO" id="GO:0005737">
    <property type="term" value="C:cytoplasm"/>
    <property type="evidence" value="ECO:0000318"/>
    <property type="project" value="GO_Central"/>
</dbReference>
<evidence type="ECO:0000256" key="7">
    <source>
        <dbReference type="ARBA" id="ARBA00023049"/>
    </source>
</evidence>
<evidence type="ECO:0000313" key="9">
    <source>
        <dbReference type="Proteomes" id="UP000001542"/>
    </source>
</evidence>
<dbReference type="KEGG" id="tva:4773088"/>
<keyword evidence="9" id="KW-1185">Reference proteome</keyword>
<dbReference type="InParanoid" id="A2DWQ9"/>
<evidence type="ECO:0000256" key="4">
    <source>
        <dbReference type="ARBA" id="ARBA00022723"/>
    </source>
</evidence>
<comment type="similarity">
    <text evidence="2">Belongs to the peptidase M8 family.</text>
</comment>
<evidence type="ECO:0000256" key="6">
    <source>
        <dbReference type="ARBA" id="ARBA00022833"/>
    </source>
</evidence>
<dbReference type="GO" id="GO:0046872">
    <property type="term" value="F:metal ion binding"/>
    <property type="evidence" value="ECO:0007669"/>
    <property type="project" value="UniProtKB-KW"/>
</dbReference>
<accession>A2DWQ9</accession>
<keyword evidence="4" id="KW-0479">Metal-binding</keyword>
<dbReference type="Proteomes" id="UP000001542">
    <property type="component" value="Unassembled WGS sequence"/>
</dbReference>
<dbReference type="GO" id="GO:0016020">
    <property type="term" value="C:membrane"/>
    <property type="evidence" value="ECO:0007669"/>
    <property type="project" value="InterPro"/>
</dbReference>
<dbReference type="VEuPathDB" id="TrichDB:TVAG_491800"/>
<evidence type="ECO:0000313" key="8">
    <source>
        <dbReference type="EMBL" id="EAY15091.1"/>
    </source>
</evidence>